<feature type="domain" description="Probable double zinc ribbon" evidence="2">
    <location>
        <begin position="19"/>
        <end position="112"/>
    </location>
</feature>
<proteinExistence type="predicted"/>
<dbReference type="EMBL" id="KZ805327">
    <property type="protein sequence ID" value="PVI03794.1"/>
    <property type="molecule type" value="Genomic_DNA"/>
</dbReference>
<sequence length="221" mass="24963">MYSESANSNPSSFSHKAQWACPSCDHHQLTWTRRGNHPFGRVICEKCNLVPAVEPDGDDNDLMQMVGLESLPGREYKLSLPPDAPTPPKTKFVWICCRCGISHRDAPKEAKSSQSSSPRSPSGAKTWLGRADSFRKSLNGKGKEHKLPVADPLSTERKVYRLKFNHKCTVECKHRACETCFRGVWRVGTEWLVRVYNDEDIARVKLKHGIPRSDSPMGRYP</sequence>
<protein>
    <recommendedName>
        <fullName evidence="2">Probable double zinc ribbon domain-containing protein</fullName>
    </recommendedName>
</protein>
<dbReference type="Proteomes" id="UP000244855">
    <property type="component" value="Unassembled WGS sequence"/>
</dbReference>
<name>A0A2V1E2B1_9PLEO</name>
<accession>A0A2V1E2B1</accession>
<dbReference type="InterPro" id="IPR058253">
    <property type="entry name" value="Zn_ribbon_double"/>
</dbReference>
<feature type="region of interest" description="Disordered" evidence="1">
    <location>
        <begin position="108"/>
        <end position="127"/>
    </location>
</feature>
<reference evidence="3 4" key="1">
    <citation type="journal article" date="2018" name="Sci. Rep.">
        <title>Comparative genomics provides insights into the lifestyle and reveals functional heterogeneity of dark septate endophytic fungi.</title>
        <authorList>
            <person name="Knapp D.G."/>
            <person name="Nemeth J.B."/>
            <person name="Barry K."/>
            <person name="Hainaut M."/>
            <person name="Henrissat B."/>
            <person name="Johnson J."/>
            <person name="Kuo A."/>
            <person name="Lim J.H.P."/>
            <person name="Lipzen A."/>
            <person name="Nolan M."/>
            <person name="Ohm R.A."/>
            <person name="Tamas L."/>
            <person name="Grigoriev I.V."/>
            <person name="Spatafora J.W."/>
            <person name="Nagy L.G."/>
            <person name="Kovacs G.M."/>
        </authorList>
    </citation>
    <scope>NUCLEOTIDE SEQUENCE [LARGE SCALE GENOMIC DNA]</scope>
    <source>
        <strain evidence="3 4">DSE2036</strain>
    </source>
</reference>
<keyword evidence="4" id="KW-1185">Reference proteome</keyword>
<dbReference type="Pfam" id="PF26652">
    <property type="entry name" value="Zn_ribbon_double"/>
    <property type="match status" value="1"/>
</dbReference>
<organism evidence="3 4">
    <name type="scientific">Periconia macrospinosa</name>
    <dbReference type="NCBI Taxonomy" id="97972"/>
    <lineage>
        <taxon>Eukaryota</taxon>
        <taxon>Fungi</taxon>
        <taxon>Dikarya</taxon>
        <taxon>Ascomycota</taxon>
        <taxon>Pezizomycotina</taxon>
        <taxon>Dothideomycetes</taxon>
        <taxon>Pleosporomycetidae</taxon>
        <taxon>Pleosporales</taxon>
        <taxon>Massarineae</taxon>
        <taxon>Periconiaceae</taxon>
        <taxon>Periconia</taxon>
    </lineage>
</organism>
<dbReference type="AlphaFoldDB" id="A0A2V1E2B1"/>
<evidence type="ECO:0000313" key="3">
    <source>
        <dbReference type="EMBL" id="PVI03794.1"/>
    </source>
</evidence>
<gene>
    <name evidence="3" type="ORF">DM02DRAFT_625498</name>
</gene>
<feature type="compositionally biased region" description="Low complexity" evidence="1">
    <location>
        <begin position="112"/>
        <end position="125"/>
    </location>
</feature>
<dbReference type="OrthoDB" id="3797010at2759"/>
<evidence type="ECO:0000256" key="1">
    <source>
        <dbReference type="SAM" id="MobiDB-lite"/>
    </source>
</evidence>
<evidence type="ECO:0000313" key="4">
    <source>
        <dbReference type="Proteomes" id="UP000244855"/>
    </source>
</evidence>
<evidence type="ECO:0000259" key="2">
    <source>
        <dbReference type="Pfam" id="PF26652"/>
    </source>
</evidence>